<dbReference type="Gene3D" id="3.40.850.10">
    <property type="entry name" value="Kinesin motor domain"/>
    <property type="match status" value="1"/>
</dbReference>
<reference evidence="5" key="1">
    <citation type="submission" date="2020-03" db="EMBL/GenBank/DDBJ databases">
        <authorList>
            <person name="Weist P."/>
        </authorList>
    </citation>
    <scope>NUCLEOTIDE SEQUENCE</scope>
</reference>
<evidence type="ECO:0000313" key="6">
    <source>
        <dbReference type="Proteomes" id="UP001153269"/>
    </source>
</evidence>
<evidence type="ECO:0000259" key="4">
    <source>
        <dbReference type="PROSITE" id="PS50067"/>
    </source>
</evidence>
<evidence type="ECO:0000256" key="1">
    <source>
        <dbReference type="ARBA" id="ARBA00022741"/>
    </source>
</evidence>
<protein>
    <recommendedName>
        <fullName evidence="4">Kinesin motor domain-containing protein</fullName>
    </recommendedName>
</protein>
<dbReference type="SUPFAM" id="SSF52540">
    <property type="entry name" value="P-loop containing nucleoside triphosphate hydrolases"/>
    <property type="match status" value="1"/>
</dbReference>
<evidence type="ECO:0000313" key="5">
    <source>
        <dbReference type="EMBL" id="CAB1445240.1"/>
    </source>
</evidence>
<keyword evidence="6" id="KW-1185">Reference proteome</keyword>
<evidence type="ECO:0000256" key="2">
    <source>
        <dbReference type="ARBA" id="ARBA00022840"/>
    </source>
</evidence>
<dbReference type="Proteomes" id="UP001153269">
    <property type="component" value="Unassembled WGS sequence"/>
</dbReference>
<dbReference type="GO" id="GO:0005524">
    <property type="term" value="F:ATP binding"/>
    <property type="evidence" value="ECO:0007669"/>
    <property type="project" value="UniProtKB-KW"/>
</dbReference>
<dbReference type="PROSITE" id="PS50067">
    <property type="entry name" value="KINESIN_MOTOR_2"/>
    <property type="match status" value="1"/>
</dbReference>
<proteinExistence type="inferred from homology"/>
<comment type="caution">
    <text evidence="5">The sequence shown here is derived from an EMBL/GenBank/DDBJ whole genome shotgun (WGS) entry which is preliminary data.</text>
</comment>
<evidence type="ECO:0000256" key="3">
    <source>
        <dbReference type="PROSITE-ProRule" id="PRU00283"/>
    </source>
</evidence>
<sequence>MCPVLFLQHSSIEERDHLQVFLRIRPFTSAERSNGESLDCVSIESPDTVLLKPPCSTDKSLPQTGQRFQFSQVYGP</sequence>
<dbReference type="EMBL" id="CADEAL010003581">
    <property type="protein sequence ID" value="CAB1445240.1"/>
    <property type="molecule type" value="Genomic_DNA"/>
</dbReference>
<dbReference type="InterPro" id="IPR001752">
    <property type="entry name" value="Kinesin_motor_dom"/>
</dbReference>
<dbReference type="GO" id="GO:0008017">
    <property type="term" value="F:microtubule binding"/>
    <property type="evidence" value="ECO:0007669"/>
    <property type="project" value="InterPro"/>
</dbReference>
<keyword evidence="1" id="KW-0547">Nucleotide-binding</keyword>
<dbReference type="GO" id="GO:0007018">
    <property type="term" value="P:microtubule-based movement"/>
    <property type="evidence" value="ECO:0007669"/>
    <property type="project" value="InterPro"/>
</dbReference>
<organism evidence="5 6">
    <name type="scientific">Pleuronectes platessa</name>
    <name type="common">European plaice</name>
    <dbReference type="NCBI Taxonomy" id="8262"/>
    <lineage>
        <taxon>Eukaryota</taxon>
        <taxon>Metazoa</taxon>
        <taxon>Chordata</taxon>
        <taxon>Craniata</taxon>
        <taxon>Vertebrata</taxon>
        <taxon>Euteleostomi</taxon>
        <taxon>Actinopterygii</taxon>
        <taxon>Neopterygii</taxon>
        <taxon>Teleostei</taxon>
        <taxon>Neoteleostei</taxon>
        <taxon>Acanthomorphata</taxon>
        <taxon>Carangaria</taxon>
        <taxon>Pleuronectiformes</taxon>
        <taxon>Pleuronectoidei</taxon>
        <taxon>Pleuronectidae</taxon>
        <taxon>Pleuronectes</taxon>
    </lineage>
</organism>
<dbReference type="AlphaFoldDB" id="A0A9N7V9B7"/>
<dbReference type="GO" id="GO:0003777">
    <property type="term" value="F:microtubule motor activity"/>
    <property type="evidence" value="ECO:0007669"/>
    <property type="project" value="InterPro"/>
</dbReference>
<dbReference type="InterPro" id="IPR027417">
    <property type="entry name" value="P-loop_NTPase"/>
</dbReference>
<dbReference type="InterPro" id="IPR036961">
    <property type="entry name" value="Kinesin_motor_dom_sf"/>
</dbReference>
<feature type="domain" description="Kinesin motor" evidence="4">
    <location>
        <begin position="17"/>
        <end position="76"/>
    </location>
</feature>
<keyword evidence="2" id="KW-0067">ATP-binding</keyword>
<name>A0A9N7V9B7_PLEPL</name>
<comment type="caution">
    <text evidence="3">Lacks conserved residue(s) required for the propagation of feature annotation.</text>
</comment>
<gene>
    <name evidence="5" type="ORF">PLEPLA_LOCUS32971</name>
</gene>
<accession>A0A9N7V9B7</accession>
<comment type="similarity">
    <text evidence="3">Belongs to the TRAFAC class myosin-kinesin ATPase superfamily. Kinesin family.</text>
</comment>